<name>A0AAJ0BP41_9PEZI</name>
<dbReference type="RefSeq" id="XP_060278087.1">
    <property type="nucleotide sequence ID" value="XM_060430363.1"/>
</dbReference>
<protein>
    <submittedName>
        <fullName evidence="2">Uncharacterized protein</fullName>
    </submittedName>
</protein>
<evidence type="ECO:0000313" key="2">
    <source>
        <dbReference type="EMBL" id="KAK1761874.1"/>
    </source>
</evidence>
<accession>A0AAJ0BP41</accession>
<feature type="compositionally biased region" description="Low complexity" evidence="1">
    <location>
        <begin position="355"/>
        <end position="374"/>
    </location>
</feature>
<evidence type="ECO:0000313" key="3">
    <source>
        <dbReference type="Proteomes" id="UP001244011"/>
    </source>
</evidence>
<dbReference type="Proteomes" id="UP001244011">
    <property type="component" value="Unassembled WGS sequence"/>
</dbReference>
<dbReference type="AlphaFoldDB" id="A0AAJ0BP41"/>
<dbReference type="GeneID" id="85313550"/>
<keyword evidence="3" id="KW-1185">Reference proteome</keyword>
<feature type="region of interest" description="Disordered" evidence="1">
    <location>
        <begin position="1"/>
        <end position="22"/>
    </location>
</feature>
<proteinExistence type="predicted"/>
<feature type="compositionally biased region" description="Polar residues" evidence="1">
    <location>
        <begin position="1"/>
        <end position="15"/>
    </location>
</feature>
<sequence length="374" mass="40632">MASTKSHISSTNLHSRANPAQPHPDTAYYALHKLIQAIAHSQHEAQALLFPHDATELARHALCGIIFPPVTTQPTIISRLSDAQLDALLDAKPLEGRWDPRTPQAQNLKDKAANFITTHAFIAGSLTWRCLESEESLKSGLVGLHPALSRRQPFNFRDPYHSAFNQGQKDSDKTNFGWSGLAMMRGSRCLGGIIATDTYSSSSDLDNEDEGLPPVYQSEICALAILLSQQLTRQVVEPVRRFTAVVINLTHTHARILEGAVDDPRNPSISIFLCESIWHGIADIASTIASDQGGCEAGLRQQKKQVRCDILRWALFMDSELSSLDVPKLRVAANPGTVMGADEKLRDASGTTVESAFASSSSPAMSSGESDPDA</sequence>
<evidence type="ECO:0000256" key="1">
    <source>
        <dbReference type="SAM" id="MobiDB-lite"/>
    </source>
</evidence>
<gene>
    <name evidence="2" type="ORF">QBC33DRAFT_564325</name>
</gene>
<feature type="region of interest" description="Disordered" evidence="1">
    <location>
        <begin position="342"/>
        <end position="374"/>
    </location>
</feature>
<dbReference type="EMBL" id="MU839048">
    <property type="protein sequence ID" value="KAK1761874.1"/>
    <property type="molecule type" value="Genomic_DNA"/>
</dbReference>
<comment type="caution">
    <text evidence="2">The sequence shown here is derived from an EMBL/GenBank/DDBJ whole genome shotgun (WGS) entry which is preliminary data.</text>
</comment>
<organism evidence="2 3">
    <name type="scientific">Phialemonium atrogriseum</name>
    <dbReference type="NCBI Taxonomy" id="1093897"/>
    <lineage>
        <taxon>Eukaryota</taxon>
        <taxon>Fungi</taxon>
        <taxon>Dikarya</taxon>
        <taxon>Ascomycota</taxon>
        <taxon>Pezizomycotina</taxon>
        <taxon>Sordariomycetes</taxon>
        <taxon>Sordariomycetidae</taxon>
        <taxon>Cephalothecales</taxon>
        <taxon>Cephalothecaceae</taxon>
        <taxon>Phialemonium</taxon>
    </lineage>
</organism>
<reference evidence="2" key="1">
    <citation type="submission" date="2023-06" db="EMBL/GenBank/DDBJ databases">
        <title>Genome-scale phylogeny and comparative genomics of the fungal order Sordariales.</title>
        <authorList>
            <consortium name="Lawrence Berkeley National Laboratory"/>
            <person name="Hensen N."/>
            <person name="Bonometti L."/>
            <person name="Westerberg I."/>
            <person name="Brannstrom I.O."/>
            <person name="Guillou S."/>
            <person name="Cros-Aarteil S."/>
            <person name="Calhoun S."/>
            <person name="Haridas S."/>
            <person name="Kuo A."/>
            <person name="Mondo S."/>
            <person name="Pangilinan J."/>
            <person name="Riley R."/>
            <person name="Labutti K."/>
            <person name="Andreopoulos B."/>
            <person name="Lipzen A."/>
            <person name="Chen C."/>
            <person name="Yanf M."/>
            <person name="Daum C."/>
            <person name="Ng V."/>
            <person name="Clum A."/>
            <person name="Steindorff A."/>
            <person name="Ohm R."/>
            <person name="Martin F."/>
            <person name="Silar P."/>
            <person name="Natvig D."/>
            <person name="Lalanne C."/>
            <person name="Gautier V."/>
            <person name="Ament-Velasquez S.L."/>
            <person name="Kruys A."/>
            <person name="Hutchinson M.I."/>
            <person name="Powell A.J."/>
            <person name="Barry K."/>
            <person name="Miller A.N."/>
            <person name="Grigoriev I.V."/>
            <person name="Debuchy R."/>
            <person name="Gladieux P."/>
            <person name="Thoren M.H."/>
            <person name="Johannesson H."/>
        </authorList>
    </citation>
    <scope>NUCLEOTIDE SEQUENCE</scope>
    <source>
        <strain evidence="2">8032-3</strain>
    </source>
</reference>